<dbReference type="SMART" id="SM00388">
    <property type="entry name" value="HisKA"/>
    <property type="match status" value="1"/>
</dbReference>
<dbReference type="PROSITE" id="PS50110">
    <property type="entry name" value="RESPONSE_REGULATORY"/>
    <property type="match status" value="1"/>
</dbReference>
<evidence type="ECO:0000256" key="1">
    <source>
        <dbReference type="ARBA" id="ARBA00000085"/>
    </source>
</evidence>
<evidence type="ECO:0000313" key="12">
    <source>
        <dbReference type="EMBL" id="CUS34720.1"/>
    </source>
</evidence>
<evidence type="ECO:0000256" key="4">
    <source>
        <dbReference type="ARBA" id="ARBA00022679"/>
    </source>
</evidence>
<keyword evidence="9" id="KW-1133">Transmembrane helix</keyword>
<dbReference type="PROSITE" id="PS50109">
    <property type="entry name" value="HIS_KIN"/>
    <property type="match status" value="1"/>
</dbReference>
<keyword evidence="3 8" id="KW-0597">Phosphoprotein</keyword>
<dbReference type="STRING" id="1742973.COMA2_180070"/>
<dbReference type="SUPFAM" id="SSF52172">
    <property type="entry name" value="CheY-like"/>
    <property type="match status" value="1"/>
</dbReference>
<organism evidence="12 13">
    <name type="scientific">Candidatus Nitrospira nitrificans</name>
    <dbReference type="NCBI Taxonomy" id="1742973"/>
    <lineage>
        <taxon>Bacteria</taxon>
        <taxon>Pseudomonadati</taxon>
        <taxon>Nitrospirota</taxon>
        <taxon>Nitrospiria</taxon>
        <taxon>Nitrospirales</taxon>
        <taxon>Nitrospiraceae</taxon>
        <taxon>Nitrospira</taxon>
    </lineage>
</organism>
<accession>A0A0S4LDL8</accession>
<dbReference type="PRINTS" id="PR00344">
    <property type="entry name" value="BCTRLSENSOR"/>
</dbReference>
<keyword evidence="5" id="KW-0418">Kinase</keyword>
<dbReference type="Gene3D" id="1.10.287.130">
    <property type="match status" value="1"/>
</dbReference>
<dbReference type="AlphaFoldDB" id="A0A0S4LDL8"/>
<dbReference type="SMART" id="SM00065">
    <property type="entry name" value="GAF"/>
    <property type="match status" value="1"/>
</dbReference>
<feature type="domain" description="Response regulatory" evidence="11">
    <location>
        <begin position="835"/>
        <end position="949"/>
    </location>
</feature>
<dbReference type="FunFam" id="3.30.565.10:FF:000006">
    <property type="entry name" value="Sensor histidine kinase WalK"/>
    <property type="match status" value="1"/>
</dbReference>
<evidence type="ECO:0000259" key="10">
    <source>
        <dbReference type="PROSITE" id="PS50109"/>
    </source>
</evidence>
<dbReference type="EC" id="2.7.13.3" evidence="2"/>
<comment type="catalytic activity">
    <reaction evidence="1">
        <text>ATP + protein L-histidine = ADP + protein N-phospho-L-histidine.</text>
        <dbReference type="EC" id="2.7.13.3"/>
    </reaction>
</comment>
<reference evidence="13" key="1">
    <citation type="submission" date="2015-10" db="EMBL/GenBank/DDBJ databases">
        <authorList>
            <person name="Luecker S."/>
            <person name="Luecker S."/>
        </authorList>
    </citation>
    <scope>NUCLEOTIDE SEQUENCE [LARGE SCALE GENOMIC DNA]</scope>
</reference>
<dbReference type="InterPro" id="IPR003594">
    <property type="entry name" value="HATPase_dom"/>
</dbReference>
<dbReference type="Gene3D" id="3.30.565.10">
    <property type="entry name" value="Histidine kinase-like ATPase, C-terminal domain"/>
    <property type="match status" value="1"/>
</dbReference>
<keyword evidence="9" id="KW-0812">Transmembrane</keyword>
<dbReference type="InterPro" id="IPR011006">
    <property type="entry name" value="CheY-like_superfamily"/>
</dbReference>
<dbReference type="CDD" id="cd00075">
    <property type="entry name" value="HATPase"/>
    <property type="match status" value="1"/>
</dbReference>
<evidence type="ECO:0000256" key="9">
    <source>
        <dbReference type="SAM" id="Phobius"/>
    </source>
</evidence>
<dbReference type="CDD" id="cd00082">
    <property type="entry name" value="HisKA"/>
    <property type="match status" value="1"/>
</dbReference>
<dbReference type="InterPro" id="IPR005467">
    <property type="entry name" value="His_kinase_dom"/>
</dbReference>
<dbReference type="InterPro" id="IPR036890">
    <property type="entry name" value="HATPase_C_sf"/>
</dbReference>
<dbReference type="GO" id="GO:0000155">
    <property type="term" value="F:phosphorelay sensor kinase activity"/>
    <property type="evidence" value="ECO:0007669"/>
    <property type="project" value="InterPro"/>
</dbReference>
<dbReference type="InterPro" id="IPR036097">
    <property type="entry name" value="HisK_dim/P_sf"/>
</dbReference>
<keyword evidence="13" id="KW-1185">Reference proteome</keyword>
<feature type="transmembrane region" description="Helical" evidence="9">
    <location>
        <begin position="332"/>
        <end position="351"/>
    </location>
</feature>
<dbReference type="Pfam" id="PF00512">
    <property type="entry name" value="HisKA"/>
    <property type="match status" value="1"/>
</dbReference>
<keyword evidence="6" id="KW-0902">Two-component regulatory system</keyword>
<dbReference type="Proteomes" id="UP000198736">
    <property type="component" value="Unassembled WGS sequence"/>
</dbReference>
<dbReference type="SUPFAM" id="SSF47384">
    <property type="entry name" value="Homodimeric domain of signal transducing histidine kinase"/>
    <property type="match status" value="1"/>
</dbReference>
<dbReference type="SMART" id="SM00387">
    <property type="entry name" value="HATPase_c"/>
    <property type="match status" value="1"/>
</dbReference>
<dbReference type="Gene3D" id="3.40.50.2300">
    <property type="match status" value="1"/>
</dbReference>
<dbReference type="InterPro" id="IPR004358">
    <property type="entry name" value="Sig_transdc_His_kin-like_C"/>
</dbReference>
<evidence type="ECO:0000256" key="7">
    <source>
        <dbReference type="ARBA" id="ARBA00023136"/>
    </source>
</evidence>
<sequence length="952" mass="106206">MTSSTLDSIEVKSLPSIELLPKDRTILEQGAMVFRPFGLDEQGHTIRDLSGVSIRAVTVFLEKLVTSAGGASAGKEAVERLCSFLNDRIKDPIYHVTPELLKNPWNSYSYEFTSYLYEFCERISGDSRFAFKAGAEKVSPIMLALTRPFSLSQIYTMFPYFGNKFTSGSVEFRVVEVTSSTAAVGMRFTDRTLRQFGSYRRRCACLVCQSAQGIMVAMANRIHGLSQAEAIETSCIGNDDDWCQWTIRWQDESRYRKRFWRAISPLEQTRPTRLGSGSVAGVEDAQGAHSSAAARVESLPQAQESFTWLLWGGVVGLALMAGVGVLNPIVSLGEVLLVGLCPILAVGIMINRRLLRESERREALIQEQITFVESRHEELREAYLEQEQMRVELRRKVAQLTALHRAGLSFSSTFERDALLHQVLETLTHELNYNSAMVSMFDPCENAVQHIRLIGAPPEVETFAQSCRIPITDCESPEGTVILQGRPLLVKDIESIRHRLHPLNQRLAELSGTKALVVVPIKTKDRIWGMLTVDRSHNQSVTEDDLELMTTVASQVSIALDNASAYQQIEEWNQGLEVKVKERTEALERADRLRAQFLSHVSHELRTPLTSIKGFIQNLLDGLTGPLNEKQQRYLVRMSENSDRLVRMIEDLLDRTRIETGRLEVHPADVELDSCLAEVIEQLKPLAQAKQQSLDFRSADAEIVVWADRDRLIQTVVNLVQNAIKFTPPGGAVSVACEVSNHRTATVLVRDTGPGVAPEYLDRIFDPFFRIQQGQRTAPKGLGLGLSIVRTLVELQGGEVAARNRPEGGAELSFTIPIHAVKALPLLESGLMGQHILVVDDDTDIQQLLHDRLKAGGYQTFSAFDGRHALTLLESRAFDGMILDIGIGQIDGLEVLRRVRLTDQRLPIIMITASGSLELAVKAIGLGAQAYLLKPFDAGQLQQTMERWFRRA</sequence>
<dbReference type="SUPFAM" id="SSF55874">
    <property type="entry name" value="ATPase domain of HSP90 chaperone/DNA topoisomerase II/histidine kinase"/>
    <property type="match status" value="1"/>
</dbReference>
<proteinExistence type="predicted"/>
<dbReference type="SMART" id="SM00448">
    <property type="entry name" value="REC"/>
    <property type="match status" value="1"/>
</dbReference>
<dbReference type="Gene3D" id="3.30.450.40">
    <property type="match status" value="1"/>
</dbReference>
<feature type="domain" description="Histidine kinase" evidence="10">
    <location>
        <begin position="600"/>
        <end position="820"/>
    </location>
</feature>
<evidence type="ECO:0000313" key="13">
    <source>
        <dbReference type="Proteomes" id="UP000198736"/>
    </source>
</evidence>
<dbReference type="Pfam" id="PF00072">
    <property type="entry name" value="Response_reg"/>
    <property type="match status" value="1"/>
</dbReference>
<evidence type="ECO:0000256" key="5">
    <source>
        <dbReference type="ARBA" id="ARBA00022777"/>
    </source>
</evidence>
<dbReference type="Pfam" id="PF01590">
    <property type="entry name" value="GAF"/>
    <property type="match status" value="1"/>
</dbReference>
<evidence type="ECO:0000256" key="3">
    <source>
        <dbReference type="ARBA" id="ARBA00022553"/>
    </source>
</evidence>
<dbReference type="InterPro" id="IPR001789">
    <property type="entry name" value="Sig_transdc_resp-reg_receiver"/>
</dbReference>
<evidence type="ECO:0000256" key="6">
    <source>
        <dbReference type="ARBA" id="ARBA00023012"/>
    </source>
</evidence>
<dbReference type="SUPFAM" id="SSF55781">
    <property type="entry name" value="GAF domain-like"/>
    <property type="match status" value="1"/>
</dbReference>
<dbReference type="PANTHER" id="PTHR43547:SF2">
    <property type="entry name" value="HYBRID SIGNAL TRANSDUCTION HISTIDINE KINASE C"/>
    <property type="match status" value="1"/>
</dbReference>
<evidence type="ECO:0000256" key="2">
    <source>
        <dbReference type="ARBA" id="ARBA00012438"/>
    </source>
</evidence>
<dbReference type="InterPro" id="IPR003018">
    <property type="entry name" value="GAF"/>
</dbReference>
<protein>
    <recommendedName>
        <fullName evidence="2">histidine kinase</fullName>
        <ecNumber evidence="2">2.7.13.3</ecNumber>
    </recommendedName>
</protein>
<feature type="transmembrane region" description="Helical" evidence="9">
    <location>
        <begin position="308"/>
        <end position="326"/>
    </location>
</feature>
<dbReference type="Pfam" id="PF02518">
    <property type="entry name" value="HATPase_c"/>
    <property type="match status" value="1"/>
</dbReference>
<gene>
    <name evidence="12" type="ORF">COMA2_180070</name>
</gene>
<evidence type="ECO:0000256" key="8">
    <source>
        <dbReference type="PROSITE-ProRule" id="PRU00169"/>
    </source>
</evidence>
<dbReference type="InterPro" id="IPR029016">
    <property type="entry name" value="GAF-like_dom_sf"/>
</dbReference>
<keyword evidence="7 9" id="KW-0472">Membrane</keyword>
<name>A0A0S4LDL8_9BACT</name>
<dbReference type="RefSeq" id="WP_090896022.1">
    <property type="nucleotide sequence ID" value="NZ_CZPZ01000010.1"/>
</dbReference>
<feature type="modified residue" description="4-aspartylphosphate" evidence="8">
    <location>
        <position position="884"/>
    </location>
</feature>
<dbReference type="PANTHER" id="PTHR43547">
    <property type="entry name" value="TWO-COMPONENT HISTIDINE KINASE"/>
    <property type="match status" value="1"/>
</dbReference>
<evidence type="ECO:0000259" key="11">
    <source>
        <dbReference type="PROSITE" id="PS50110"/>
    </source>
</evidence>
<dbReference type="EMBL" id="CZPZ01000010">
    <property type="protein sequence ID" value="CUS34720.1"/>
    <property type="molecule type" value="Genomic_DNA"/>
</dbReference>
<keyword evidence="4" id="KW-0808">Transferase</keyword>
<dbReference type="OrthoDB" id="500345at2"/>
<dbReference type="FunFam" id="1.10.287.130:FF:000001">
    <property type="entry name" value="Two-component sensor histidine kinase"/>
    <property type="match status" value="1"/>
</dbReference>
<dbReference type="InterPro" id="IPR003661">
    <property type="entry name" value="HisK_dim/P_dom"/>
</dbReference>